<dbReference type="Pfam" id="PF04892">
    <property type="entry name" value="VanZ"/>
    <property type="match status" value="1"/>
</dbReference>
<evidence type="ECO:0000313" key="4">
    <source>
        <dbReference type="Proteomes" id="UP001596233"/>
    </source>
</evidence>
<comment type="caution">
    <text evidence="3">The sequence shown here is derived from an EMBL/GenBank/DDBJ whole genome shotgun (WGS) entry which is preliminary data.</text>
</comment>
<feature type="transmembrane region" description="Helical" evidence="1">
    <location>
        <begin position="145"/>
        <end position="167"/>
    </location>
</feature>
<evidence type="ECO:0000313" key="3">
    <source>
        <dbReference type="EMBL" id="MFC6333715.1"/>
    </source>
</evidence>
<keyword evidence="1" id="KW-1133">Transmembrane helix</keyword>
<keyword evidence="1" id="KW-0472">Membrane</keyword>
<organism evidence="3 4">
    <name type="scientific">Paenibacillus septentrionalis</name>
    <dbReference type="NCBI Taxonomy" id="429342"/>
    <lineage>
        <taxon>Bacteria</taxon>
        <taxon>Bacillati</taxon>
        <taxon>Bacillota</taxon>
        <taxon>Bacilli</taxon>
        <taxon>Bacillales</taxon>
        <taxon>Paenibacillaceae</taxon>
        <taxon>Paenibacillus</taxon>
    </lineage>
</organism>
<evidence type="ECO:0000259" key="2">
    <source>
        <dbReference type="Pfam" id="PF04892"/>
    </source>
</evidence>
<feature type="transmembrane region" description="Helical" evidence="1">
    <location>
        <begin position="255"/>
        <end position="275"/>
    </location>
</feature>
<dbReference type="PANTHER" id="PTHR36834:SF1">
    <property type="entry name" value="INTEGRAL MEMBRANE PROTEIN"/>
    <property type="match status" value="1"/>
</dbReference>
<dbReference type="InterPro" id="IPR006976">
    <property type="entry name" value="VanZ-like"/>
</dbReference>
<feature type="transmembrane region" description="Helical" evidence="1">
    <location>
        <begin position="221"/>
        <end position="243"/>
    </location>
</feature>
<gene>
    <name evidence="3" type="ORF">ACFP56_13895</name>
</gene>
<protein>
    <submittedName>
        <fullName evidence="3">VanZ family protein</fullName>
    </submittedName>
</protein>
<dbReference type="PANTHER" id="PTHR36834">
    <property type="entry name" value="MEMBRANE PROTEIN-RELATED"/>
    <property type="match status" value="1"/>
</dbReference>
<name>A0ABW1V7L0_9BACL</name>
<keyword evidence="4" id="KW-1185">Reference proteome</keyword>
<evidence type="ECO:0000256" key="1">
    <source>
        <dbReference type="SAM" id="Phobius"/>
    </source>
</evidence>
<keyword evidence="1" id="KW-0812">Transmembrane</keyword>
<dbReference type="Proteomes" id="UP001596233">
    <property type="component" value="Unassembled WGS sequence"/>
</dbReference>
<feature type="transmembrane region" description="Helical" evidence="1">
    <location>
        <begin position="113"/>
        <end position="133"/>
    </location>
</feature>
<sequence length="393" mass="45044">MLDYVQPIGVALLIFLVIAVLSFIPWLVYIYRKLGYFPISSTLIVFSFIFYFLAAFLLTMLPLPDTRNNCIAPGAGRSAYSLVPFQFVKDLIRETNVVWSSPSTYINLLKDRAFFQAFFNLLLLMPLGVYLRYFFQTRKAWGKALLLTFIVTLIYEVTQLTGIYGIYDCAYRLFDVDDLMLNTVGGILGFFFAPILLALFPTRTSIQEKAMQLLEKDEVRNMPVLLAALTDVLLIQGASYLAASLLKLIDIWSMLIIHTIMLILFLLVIPVLWHGQTIGSKFMRYRYTHPRLERKLTKRMLAFFLVYAIHFAAQILASAQADIDASNDLLAIVFNLLGWFISFMIVVILAIHVLIVLFSKEKRSFFFDAYAELHTTRKKPDHGKAEDEHSFTP</sequence>
<feature type="transmembrane region" description="Helical" evidence="1">
    <location>
        <begin position="329"/>
        <end position="358"/>
    </location>
</feature>
<accession>A0ABW1V7L0</accession>
<feature type="transmembrane region" description="Helical" evidence="1">
    <location>
        <begin position="179"/>
        <end position="200"/>
    </location>
</feature>
<dbReference type="RefSeq" id="WP_379235466.1">
    <property type="nucleotide sequence ID" value="NZ_JBHSTE010000004.1"/>
</dbReference>
<feature type="transmembrane region" description="Helical" evidence="1">
    <location>
        <begin position="43"/>
        <end position="63"/>
    </location>
</feature>
<dbReference type="EMBL" id="JBHSTE010000004">
    <property type="protein sequence ID" value="MFC6333715.1"/>
    <property type="molecule type" value="Genomic_DNA"/>
</dbReference>
<feature type="transmembrane region" description="Helical" evidence="1">
    <location>
        <begin position="6"/>
        <end position="31"/>
    </location>
</feature>
<reference evidence="4" key="1">
    <citation type="journal article" date="2019" name="Int. J. Syst. Evol. Microbiol.">
        <title>The Global Catalogue of Microorganisms (GCM) 10K type strain sequencing project: providing services to taxonomists for standard genome sequencing and annotation.</title>
        <authorList>
            <consortium name="The Broad Institute Genomics Platform"/>
            <consortium name="The Broad Institute Genome Sequencing Center for Infectious Disease"/>
            <person name="Wu L."/>
            <person name="Ma J."/>
        </authorList>
    </citation>
    <scope>NUCLEOTIDE SEQUENCE [LARGE SCALE GENOMIC DNA]</scope>
    <source>
        <strain evidence="4">PCU 280</strain>
    </source>
</reference>
<dbReference type="InterPro" id="IPR053150">
    <property type="entry name" value="Teicoplanin_resist-assoc"/>
</dbReference>
<proteinExistence type="predicted"/>
<feature type="domain" description="VanZ-like" evidence="2">
    <location>
        <begin position="48"/>
        <end position="196"/>
    </location>
</feature>
<feature type="transmembrane region" description="Helical" evidence="1">
    <location>
        <begin position="296"/>
        <end position="317"/>
    </location>
</feature>